<keyword evidence="15" id="KW-1185">Reference proteome</keyword>
<evidence type="ECO:0000313" key="13">
    <source>
        <dbReference type="EMBL" id="EDS35645.1"/>
    </source>
</evidence>
<evidence type="ECO:0000256" key="10">
    <source>
        <dbReference type="SAM" id="Phobius"/>
    </source>
</evidence>
<organism>
    <name type="scientific">Culex quinquefasciatus</name>
    <name type="common">Southern house mosquito</name>
    <name type="synonym">Culex pungens</name>
    <dbReference type="NCBI Taxonomy" id="7176"/>
    <lineage>
        <taxon>Eukaryota</taxon>
        <taxon>Metazoa</taxon>
        <taxon>Ecdysozoa</taxon>
        <taxon>Arthropoda</taxon>
        <taxon>Hexapoda</taxon>
        <taxon>Insecta</taxon>
        <taxon>Pterygota</taxon>
        <taxon>Neoptera</taxon>
        <taxon>Endopterygota</taxon>
        <taxon>Diptera</taxon>
        <taxon>Nematocera</taxon>
        <taxon>Culicoidea</taxon>
        <taxon>Culicidae</taxon>
        <taxon>Culicinae</taxon>
        <taxon>Culicini</taxon>
        <taxon>Culex</taxon>
        <taxon>Culex</taxon>
    </lineage>
</organism>
<comment type="subcellular location">
    <subcellularLocation>
        <location evidence="1">Membrane</location>
        <topology evidence="1">Multi-pass membrane protein</topology>
    </subcellularLocation>
</comment>
<feature type="compositionally biased region" description="Basic and acidic residues" evidence="9">
    <location>
        <begin position="227"/>
        <end position="237"/>
    </location>
</feature>
<evidence type="ECO:0000256" key="5">
    <source>
        <dbReference type="ARBA" id="ARBA00023040"/>
    </source>
</evidence>
<dbReference type="Pfam" id="PF00001">
    <property type="entry name" value="7tm_1"/>
    <property type="match status" value="1"/>
</dbReference>
<evidence type="ECO:0000256" key="2">
    <source>
        <dbReference type="ARBA" id="ARBA00010663"/>
    </source>
</evidence>
<feature type="transmembrane region" description="Helical" evidence="10">
    <location>
        <begin position="144"/>
        <end position="162"/>
    </location>
</feature>
<dbReference type="Gene3D" id="1.20.1070.10">
    <property type="entry name" value="Rhodopsin 7-helix transmembrane proteins"/>
    <property type="match status" value="1"/>
</dbReference>
<evidence type="ECO:0000313" key="15">
    <source>
        <dbReference type="Proteomes" id="UP000002320"/>
    </source>
</evidence>
<feature type="region of interest" description="Disordered" evidence="9">
    <location>
        <begin position="221"/>
        <end position="242"/>
    </location>
</feature>
<dbReference type="SUPFAM" id="SSF81321">
    <property type="entry name" value="Family A G protein-coupled receptor-like"/>
    <property type="match status" value="1"/>
</dbReference>
<dbReference type="EMBL" id="DS232128">
    <property type="protein sequence ID" value="EDS35645.1"/>
    <property type="molecule type" value="Genomic_DNA"/>
</dbReference>
<name>B0WVN8_CULQU</name>
<accession>B0WVN8</accession>
<keyword evidence="5" id="KW-0297">G-protein coupled receptor</keyword>
<dbReference type="PANTHER" id="PTHR24243">
    <property type="entry name" value="G-PROTEIN COUPLED RECEPTOR"/>
    <property type="match status" value="1"/>
</dbReference>
<dbReference type="InterPro" id="IPR000276">
    <property type="entry name" value="GPCR_Rhodpsn"/>
</dbReference>
<keyword evidence="3 10" id="KW-0812">Transmembrane</keyword>
<feature type="signal peptide" evidence="11">
    <location>
        <begin position="1"/>
        <end position="22"/>
    </location>
</feature>
<proteinExistence type="inferred from homology"/>
<protein>
    <submittedName>
        <fullName evidence="13 14">Pyrokinin receptor</fullName>
    </submittedName>
</protein>
<gene>
    <name evidence="14" type="primary">6043871</name>
    <name evidence="13" type="ORF">CpipJ_CPIJ011105</name>
</gene>
<feature type="domain" description="G-protein coupled receptors family 1 profile" evidence="12">
    <location>
        <begin position="1"/>
        <end position="208"/>
    </location>
</feature>
<feature type="transmembrane region" description="Helical" evidence="10">
    <location>
        <begin position="188"/>
        <end position="210"/>
    </location>
</feature>
<evidence type="ECO:0000256" key="3">
    <source>
        <dbReference type="ARBA" id="ARBA00022692"/>
    </source>
</evidence>
<dbReference type="GO" id="GO:0008188">
    <property type="term" value="F:neuropeptide receptor activity"/>
    <property type="evidence" value="ECO:0007669"/>
    <property type="project" value="TreeGrafter"/>
</dbReference>
<evidence type="ECO:0000259" key="12">
    <source>
        <dbReference type="PROSITE" id="PS50262"/>
    </source>
</evidence>
<comment type="similarity">
    <text evidence="2">Belongs to the G-protein coupled receptor 1 family.</text>
</comment>
<dbReference type="eggNOG" id="KOG3656">
    <property type="taxonomic scope" value="Eukaryota"/>
</dbReference>
<dbReference type="PANTHER" id="PTHR24243:SF232">
    <property type="entry name" value="PYROKININ 2 RECEPTOR 1-RELATED"/>
    <property type="match status" value="1"/>
</dbReference>
<evidence type="ECO:0000256" key="11">
    <source>
        <dbReference type="SAM" id="SignalP"/>
    </source>
</evidence>
<evidence type="ECO:0000256" key="8">
    <source>
        <dbReference type="ARBA" id="ARBA00023224"/>
    </source>
</evidence>
<keyword evidence="6 10" id="KW-0472">Membrane</keyword>
<dbReference type="EnsemblMetazoa" id="CPIJ011105-RA">
    <property type="protein sequence ID" value="CPIJ011105-PA"/>
    <property type="gene ID" value="CPIJ011105"/>
</dbReference>
<reference evidence="14" key="2">
    <citation type="submission" date="2021-02" db="UniProtKB">
        <authorList>
            <consortium name="EnsemblMetazoa"/>
        </authorList>
    </citation>
    <scope>IDENTIFICATION</scope>
    <source>
        <strain evidence="14">JHB</strain>
    </source>
</reference>
<dbReference type="Proteomes" id="UP000002320">
    <property type="component" value="Unassembled WGS sequence"/>
</dbReference>
<evidence type="ECO:0000256" key="7">
    <source>
        <dbReference type="ARBA" id="ARBA00023170"/>
    </source>
</evidence>
<dbReference type="KEGG" id="cqu:CpipJ_CPIJ011105"/>
<dbReference type="STRING" id="7176.B0WVN8"/>
<keyword evidence="4 10" id="KW-1133">Transmembrane helix</keyword>
<keyword evidence="8" id="KW-0807">Transducer</keyword>
<dbReference type="InParanoid" id="B0WVN8"/>
<feature type="chain" id="PRO_5011408792" evidence="11">
    <location>
        <begin position="23"/>
        <end position="387"/>
    </location>
</feature>
<dbReference type="PROSITE" id="PS50262">
    <property type="entry name" value="G_PROTEIN_RECEP_F1_2"/>
    <property type="match status" value="1"/>
</dbReference>
<feature type="transmembrane region" description="Helical" evidence="10">
    <location>
        <begin position="53"/>
        <end position="73"/>
    </location>
</feature>
<dbReference type="VEuPathDB" id="VectorBase:CQUJHB003176"/>
<evidence type="ECO:0000256" key="1">
    <source>
        <dbReference type="ARBA" id="ARBA00004141"/>
    </source>
</evidence>
<dbReference type="PRINTS" id="PR00237">
    <property type="entry name" value="GPCRRHODOPSN"/>
</dbReference>
<dbReference type="AlphaFoldDB" id="B0WVN8"/>
<dbReference type="HOGENOM" id="CLU_714251_0_0_1"/>
<evidence type="ECO:0000256" key="4">
    <source>
        <dbReference type="ARBA" id="ARBA00022989"/>
    </source>
</evidence>
<evidence type="ECO:0000256" key="9">
    <source>
        <dbReference type="SAM" id="MobiDB-lite"/>
    </source>
</evidence>
<dbReference type="VEuPathDB" id="VectorBase:CPIJ011105"/>
<keyword evidence="11" id="KW-0732">Signal</keyword>
<keyword evidence="7 13" id="KW-0675">Receptor</keyword>
<evidence type="ECO:0000313" key="14">
    <source>
        <dbReference type="EnsemblMetazoa" id="CPIJ011105-PA"/>
    </source>
</evidence>
<evidence type="ECO:0000256" key="6">
    <source>
        <dbReference type="ARBA" id="ARBA00023136"/>
    </source>
</evidence>
<dbReference type="GO" id="GO:0005886">
    <property type="term" value="C:plasma membrane"/>
    <property type="evidence" value="ECO:0007669"/>
    <property type="project" value="TreeGrafter"/>
</dbReference>
<dbReference type="InterPro" id="IPR017452">
    <property type="entry name" value="GPCR_Rhodpsn_7TM"/>
</dbReference>
<dbReference type="OrthoDB" id="5950040at2759"/>
<sequence length="387" mass="42389">MSKLSRAIKFVIAIWLVAFGLATPQALQFGVVENGHTRLCTFKNHHFAHAFEVSSFLFFVGPMTVIAVLYVLIGIKLRKSKLLQGVKRQGHGAGCGGGGGGGGHHGATTLGGATAGGGGGGGCSDGLATSGMGGHRAVTGQTRVIRMLVAVVATFFFCWAPFHAQRLMAVYGNVTNTNNQFFFDSYTVLTYISGILYFLSTCINPLLYHIMSHKFRDASRIRSQKRNNPELSKKEKQQGVTRESLEVIGAVSKSYYRGQPRERLGPDTKLFSALETHTTFKCRHFRRTLVAIPKARMFLPARQFPPPDIECKRSSNPSITTPYSYRQSVGAKIGSGTRLATLVASQWSTFIRAVFAFFYNVFLMERTVKNCSTAGAPLSSSCKRERF</sequence>
<reference evidence="13" key="1">
    <citation type="submission" date="2007-03" db="EMBL/GenBank/DDBJ databases">
        <title>Annotation of Culex pipiens quinquefasciatus.</title>
        <authorList>
            <consortium name="The Broad Institute Genome Sequencing Platform"/>
            <person name="Atkinson P.W."/>
            <person name="Hemingway J."/>
            <person name="Christensen B.M."/>
            <person name="Higgs S."/>
            <person name="Kodira C."/>
            <person name="Hannick L."/>
            <person name="Megy K."/>
            <person name="O'Leary S."/>
            <person name="Pearson M."/>
            <person name="Haas B.J."/>
            <person name="Mauceli E."/>
            <person name="Wortman J.R."/>
            <person name="Lee N.H."/>
            <person name="Guigo R."/>
            <person name="Stanke M."/>
            <person name="Alvarado L."/>
            <person name="Amedeo P."/>
            <person name="Antoine C.H."/>
            <person name="Arensburger P."/>
            <person name="Bidwell S.L."/>
            <person name="Crawford M."/>
            <person name="Camaro F."/>
            <person name="Devon K."/>
            <person name="Engels R."/>
            <person name="Hammond M."/>
            <person name="Howarth C."/>
            <person name="Koehrsen M."/>
            <person name="Lawson D."/>
            <person name="Montgomery P."/>
            <person name="Nene V."/>
            <person name="Nusbaum C."/>
            <person name="Puiu D."/>
            <person name="Romero-Severson J."/>
            <person name="Severson D.W."/>
            <person name="Shumway M."/>
            <person name="Sisk P."/>
            <person name="Stolte C."/>
            <person name="Zeng Q."/>
            <person name="Eisenstadt E."/>
            <person name="Fraser-Liggett C."/>
            <person name="Strausberg R."/>
            <person name="Galagan J."/>
            <person name="Birren B."/>
            <person name="Collins F.H."/>
        </authorList>
    </citation>
    <scope>NUCLEOTIDE SEQUENCE [LARGE SCALE GENOMIC DNA]</scope>
    <source>
        <strain evidence="13">JHB</strain>
    </source>
</reference>